<proteinExistence type="predicted"/>
<name>E6YMH9_9HYPH</name>
<organism evidence="1">
    <name type="scientific">Bartonella rochalimae ATCC BAA-1498</name>
    <dbReference type="NCBI Taxonomy" id="685782"/>
    <lineage>
        <taxon>Bacteria</taxon>
        <taxon>Pseudomonadati</taxon>
        <taxon>Pseudomonadota</taxon>
        <taxon>Alphaproteobacteria</taxon>
        <taxon>Hyphomicrobiales</taxon>
        <taxon>Bartonellaceae</taxon>
        <taxon>Bartonella</taxon>
    </lineage>
</organism>
<dbReference type="EMBL" id="FN645459">
    <property type="protein sequence ID" value="CBI78081.1"/>
    <property type="molecule type" value="Genomic_DNA"/>
</dbReference>
<protein>
    <submittedName>
        <fullName evidence="1">Uncharacterized protein</fullName>
    </submittedName>
</protein>
<accession>E6YMH9</accession>
<sequence length="40" mass="5004">MILYNLYFFIDEWFVFKFIYKRLLLHKSTFIYIAIPGIII</sequence>
<evidence type="ECO:0000313" key="1">
    <source>
        <dbReference type="EMBL" id="CBI78081.1"/>
    </source>
</evidence>
<reference evidence="1" key="1">
    <citation type="journal article" date="2011" name="PLoS Genet.">
        <title>Parallel evolution of a type IV secretion system in radiating lineages of the host-restricted bacterial pathogen Bartonella.</title>
        <authorList>
            <person name="Engel P."/>
            <person name="Salzburger W."/>
            <person name="Liesch M."/>
            <person name="Chang C.C."/>
            <person name="Maruyama S."/>
            <person name="Lanz C."/>
            <person name="Calteau A."/>
            <person name="Lajus A."/>
            <person name="Medigue C."/>
            <person name="Schuster S.C."/>
            <person name="Dehio C."/>
        </authorList>
    </citation>
    <scope>NUCLEOTIDE SEQUENCE</scope>
    <source>
        <strain evidence="1">ATCC BAA-1498</strain>
    </source>
</reference>
<dbReference type="AlphaFoldDB" id="E6YMH9"/>
<gene>
    <name evidence="1" type="ORF">BARRO_50430</name>
</gene>